<comment type="caution">
    <text evidence="10">The sequence shown here is derived from an EMBL/GenBank/DDBJ whole genome shotgun (WGS) entry which is preliminary data.</text>
</comment>
<comment type="subcellular location">
    <subcellularLocation>
        <location evidence="1">Cell membrane</location>
        <topology evidence="1">Multi-pass membrane protein</topology>
    </subcellularLocation>
</comment>
<dbReference type="InterPro" id="IPR052192">
    <property type="entry name" value="Insect_Ionotropic_Sensory_Rcpt"/>
</dbReference>
<feature type="domain" description="Ionotropic glutamate receptor C-terminal" evidence="9">
    <location>
        <begin position="19"/>
        <end position="276"/>
    </location>
</feature>
<dbReference type="SMART" id="SM00079">
    <property type="entry name" value="PBPe"/>
    <property type="match status" value="1"/>
</dbReference>
<evidence type="ECO:0000259" key="9">
    <source>
        <dbReference type="SMART" id="SM00079"/>
    </source>
</evidence>
<dbReference type="GO" id="GO:0005886">
    <property type="term" value="C:plasma membrane"/>
    <property type="evidence" value="ECO:0007669"/>
    <property type="project" value="UniProtKB-SubCell"/>
</dbReference>
<dbReference type="InterPro" id="IPR001320">
    <property type="entry name" value="Iontro_rcpt_C"/>
</dbReference>
<proteinExistence type="inferred from homology"/>
<protein>
    <submittedName>
        <fullName evidence="10">Ionotropic receptor 139</fullName>
    </submittedName>
</protein>
<dbReference type="Proteomes" id="UP000711488">
    <property type="component" value="Unassembled WGS sequence"/>
</dbReference>
<evidence type="ECO:0000256" key="5">
    <source>
        <dbReference type="ARBA" id="ARBA00022989"/>
    </source>
</evidence>
<keyword evidence="8" id="KW-0325">Glycoprotein</keyword>
<accession>A0A6A0GVD5</accession>
<keyword evidence="7 10" id="KW-0675">Receptor</keyword>
<evidence type="ECO:0000256" key="1">
    <source>
        <dbReference type="ARBA" id="ARBA00004651"/>
    </source>
</evidence>
<evidence type="ECO:0000256" key="2">
    <source>
        <dbReference type="ARBA" id="ARBA00008685"/>
    </source>
</evidence>
<sequence>MWLRGPLANVMNAIAPILNINFRSRSFAFFPWVRYEWVAAAGGVWGTRLPNGSYNGMVGMVERQVGHASGVSGVRCVRCQEVDLALGPFGMTEARAKVVKFSYPVFYGYYRILVRRPQAQHDPWSFFKPLELQVWIAVLGLTSLLAVRRVPVHINSLQDLVRSPGVPMLLEKDTAFTEHINRSQDGIYKEIRDQSTRLKPIKMEDMERVAAATVMEEDAALLAVCAGECGMMLADETFWPLQLSIIGQRNSNLVDRISPHIRSLVEQDLYNLWLRRELGDYFSCLHKPKKFTINEPISIRTLW</sequence>
<gene>
    <name evidence="10" type="ORF">HAZT_HAZT007137</name>
</gene>
<evidence type="ECO:0000256" key="7">
    <source>
        <dbReference type="ARBA" id="ARBA00023170"/>
    </source>
</evidence>
<evidence type="ECO:0000256" key="4">
    <source>
        <dbReference type="ARBA" id="ARBA00022692"/>
    </source>
</evidence>
<dbReference type="GO" id="GO:0050906">
    <property type="term" value="P:detection of stimulus involved in sensory perception"/>
    <property type="evidence" value="ECO:0007669"/>
    <property type="project" value="UniProtKB-ARBA"/>
</dbReference>
<dbReference type="PANTHER" id="PTHR42643">
    <property type="entry name" value="IONOTROPIC RECEPTOR 20A-RELATED"/>
    <property type="match status" value="1"/>
</dbReference>
<keyword evidence="4" id="KW-0812">Transmembrane</keyword>
<reference evidence="10" key="3">
    <citation type="submission" date="2019-06" db="EMBL/GenBank/DDBJ databases">
        <authorList>
            <person name="Poynton C."/>
            <person name="Hasenbein S."/>
            <person name="Benoit J.B."/>
            <person name="Sepulveda M.S."/>
            <person name="Poelchau M.F."/>
            <person name="Murali S.C."/>
            <person name="Chen S."/>
            <person name="Glastad K.M."/>
            <person name="Werren J.H."/>
            <person name="Vineis J.H."/>
            <person name="Bowen J.L."/>
            <person name="Friedrich M."/>
            <person name="Jones J."/>
            <person name="Robertson H.M."/>
            <person name="Feyereisen R."/>
            <person name="Mechler-Hickson A."/>
            <person name="Mathers N."/>
            <person name="Lee C.E."/>
            <person name="Colbourne J.K."/>
            <person name="Biales A."/>
            <person name="Johnston J.S."/>
            <person name="Wellborn G.A."/>
            <person name="Rosendale A.J."/>
            <person name="Cridge A.G."/>
            <person name="Munoz-Torres M.C."/>
            <person name="Bain P.A."/>
            <person name="Manny A.R."/>
            <person name="Major K.M."/>
            <person name="Lambert F.N."/>
            <person name="Vulpe C.D."/>
            <person name="Tuck P."/>
            <person name="Blalock B.J."/>
            <person name="Lin Y.-Y."/>
            <person name="Smith M.E."/>
            <person name="Ochoa-Acuna H."/>
            <person name="Chen M.-J.M."/>
            <person name="Childers C.P."/>
            <person name="Qu J."/>
            <person name="Dugan S."/>
            <person name="Lee S.L."/>
            <person name="Chao H."/>
            <person name="Dinh H."/>
            <person name="Han Y."/>
            <person name="Doddapaneni H."/>
            <person name="Worley K.C."/>
            <person name="Muzny D.M."/>
            <person name="Gibbs R.A."/>
            <person name="Richards S."/>
        </authorList>
    </citation>
    <scope>NUCLEOTIDE SEQUENCE</scope>
    <source>
        <strain evidence="10">HAZT.00-mixed</strain>
        <tissue evidence="10">Whole organism</tissue>
    </source>
</reference>
<reference evidence="10" key="2">
    <citation type="journal article" date="2018" name="Environ. Sci. Technol.">
        <title>The Toxicogenome of Hyalella azteca: A Model for Sediment Ecotoxicology and Evolutionary Toxicology.</title>
        <authorList>
            <person name="Poynton H.C."/>
            <person name="Hasenbein S."/>
            <person name="Benoit J.B."/>
            <person name="Sepulveda M.S."/>
            <person name="Poelchau M.F."/>
            <person name="Hughes D.S.T."/>
            <person name="Murali S.C."/>
            <person name="Chen S."/>
            <person name="Glastad K.M."/>
            <person name="Goodisman M.A.D."/>
            <person name="Werren J.H."/>
            <person name="Vineis J.H."/>
            <person name="Bowen J.L."/>
            <person name="Friedrich M."/>
            <person name="Jones J."/>
            <person name="Robertson H.M."/>
            <person name="Feyereisen R."/>
            <person name="Mechler-Hickson A."/>
            <person name="Mathers N."/>
            <person name="Lee C.E."/>
            <person name="Colbourne J.K."/>
            <person name="Biales A."/>
            <person name="Johnston J.S."/>
            <person name="Wellborn G.A."/>
            <person name="Rosendale A.J."/>
            <person name="Cridge A.G."/>
            <person name="Munoz-Torres M.C."/>
            <person name="Bain P.A."/>
            <person name="Manny A.R."/>
            <person name="Major K.M."/>
            <person name="Lambert F.N."/>
            <person name="Vulpe C.D."/>
            <person name="Tuck P."/>
            <person name="Blalock B.J."/>
            <person name="Lin Y.Y."/>
            <person name="Smith M.E."/>
            <person name="Ochoa-Acuna H."/>
            <person name="Chen M.M."/>
            <person name="Childers C.P."/>
            <person name="Qu J."/>
            <person name="Dugan S."/>
            <person name="Lee S.L."/>
            <person name="Chao H."/>
            <person name="Dinh H."/>
            <person name="Han Y."/>
            <person name="Doddapaneni H."/>
            <person name="Worley K.C."/>
            <person name="Muzny D.M."/>
            <person name="Gibbs R.A."/>
            <person name="Richards S."/>
        </authorList>
    </citation>
    <scope>NUCLEOTIDE SEQUENCE</scope>
    <source>
        <strain evidence="10">HAZT.00-mixed</strain>
        <tissue evidence="10">Whole organism</tissue>
    </source>
</reference>
<evidence type="ECO:0000313" key="10">
    <source>
        <dbReference type="EMBL" id="KAA0189007.1"/>
    </source>
</evidence>
<reference evidence="10" key="1">
    <citation type="submission" date="2014-08" db="EMBL/GenBank/DDBJ databases">
        <authorList>
            <person name="Murali S."/>
            <person name="Richards S."/>
            <person name="Bandaranaike D."/>
            <person name="Bellair M."/>
            <person name="Blankenburg K."/>
            <person name="Chao H."/>
            <person name="Dinh H."/>
            <person name="Doddapaneni H."/>
            <person name="Dugan-Rocha S."/>
            <person name="Elkadiri S."/>
            <person name="Gnanaolivu R."/>
            <person name="Hughes D."/>
            <person name="Lee S."/>
            <person name="Li M."/>
            <person name="Ming W."/>
            <person name="Munidasa M."/>
            <person name="Muniz J."/>
            <person name="Nguyen L."/>
            <person name="Osuji N."/>
            <person name="Pu L.-L."/>
            <person name="Puazo M."/>
            <person name="Skinner E."/>
            <person name="Qu C."/>
            <person name="Quiroz J."/>
            <person name="Raj R."/>
            <person name="Weissenberger G."/>
            <person name="Xin Y."/>
            <person name="Zou X."/>
            <person name="Han Y."/>
            <person name="Worley K."/>
            <person name="Muzny D."/>
            <person name="Gibbs R."/>
        </authorList>
    </citation>
    <scope>NUCLEOTIDE SEQUENCE</scope>
    <source>
        <strain evidence="10">HAZT.00-mixed</strain>
        <tissue evidence="10">Whole organism</tissue>
    </source>
</reference>
<organism evidence="10">
    <name type="scientific">Hyalella azteca</name>
    <name type="common">Amphipod</name>
    <dbReference type="NCBI Taxonomy" id="294128"/>
    <lineage>
        <taxon>Eukaryota</taxon>
        <taxon>Metazoa</taxon>
        <taxon>Ecdysozoa</taxon>
        <taxon>Arthropoda</taxon>
        <taxon>Crustacea</taxon>
        <taxon>Multicrustacea</taxon>
        <taxon>Malacostraca</taxon>
        <taxon>Eumalacostraca</taxon>
        <taxon>Peracarida</taxon>
        <taxon>Amphipoda</taxon>
        <taxon>Senticaudata</taxon>
        <taxon>Talitrida</taxon>
        <taxon>Talitroidea</taxon>
        <taxon>Hyalellidae</taxon>
        <taxon>Hyalella</taxon>
    </lineage>
</organism>
<evidence type="ECO:0000256" key="3">
    <source>
        <dbReference type="ARBA" id="ARBA00022475"/>
    </source>
</evidence>
<keyword evidence="6" id="KW-0472">Membrane</keyword>
<dbReference type="PANTHER" id="PTHR42643:SF24">
    <property type="entry name" value="IONOTROPIC RECEPTOR 60A"/>
    <property type="match status" value="1"/>
</dbReference>
<dbReference type="EMBL" id="JQDR03013886">
    <property type="protein sequence ID" value="KAA0189007.1"/>
    <property type="molecule type" value="Genomic_DNA"/>
</dbReference>
<dbReference type="AlphaFoldDB" id="A0A6A0GVD5"/>
<name>A0A6A0GVD5_HYAAZ</name>
<evidence type="ECO:0000256" key="6">
    <source>
        <dbReference type="ARBA" id="ARBA00023136"/>
    </source>
</evidence>
<dbReference type="SUPFAM" id="SSF53850">
    <property type="entry name" value="Periplasmic binding protein-like II"/>
    <property type="match status" value="1"/>
</dbReference>
<feature type="non-terminal residue" evidence="10">
    <location>
        <position position="303"/>
    </location>
</feature>
<keyword evidence="3" id="KW-1003">Cell membrane</keyword>
<keyword evidence="5" id="KW-1133">Transmembrane helix</keyword>
<dbReference type="Gene3D" id="3.40.190.10">
    <property type="entry name" value="Periplasmic binding protein-like II"/>
    <property type="match status" value="1"/>
</dbReference>
<comment type="similarity">
    <text evidence="2">Belongs to the glutamate-gated ion channel (TC 1.A.10.1) family.</text>
</comment>
<dbReference type="OrthoDB" id="6117597at2759"/>
<dbReference type="GO" id="GO:0015276">
    <property type="term" value="F:ligand-gated monoatomic ion channel activity"/>
    <property type="evidence" value="ECO:0007669"/>
    <property type="project" value="InterPro"/>
</dbReference>
<evidence type="ECO:0000256" key="8">
    <source>
        <dbReference type="ARBA" id="ARBA00023180"/>
    </source>
</evidence>